<name>A0ABR2TI08_9ROSI</name>
<dbReference type="EMBL" id="JBBPBN010000005">
    <property type="protein sequence ID" value="KAK9036889.1"/>
    <property type="molecule type" value="Genomic_DNA"/>
</dbReference>
<comment type="caution">
    <text evidence="2">The sequence shown here is derived from an EMBL/GenBank/DDBJ whole genome shotgun (WGS) entry which is preliminary data.</text>
</comment>
<sequence>MRSSSLTLVPDSREQPPKGHETAKRPSHPLTASEGRSPPSSPFVGDRRLEWVEWYEVGFLIFGGCCGCCLIWNGMGLDVPPRASVGDCV</sequence>
<evidence type="ECO:0000313" key="2">
    <source>
        <dbReference type="EMBL" id="KAK9036889.1"/>
    </source>
</evidence>
<proteinExistence type="predicted"/>
<reference evidence="2 3" key="1">
    <citation type="journal article" date="2024" name="G3 (Bethesda)">
        <title>Genome assembly of Hibiscus sabdariffa L. provides insights into metabolisms of medicinal natural products.</title>
        <authorList>
            <person name="Kim T."/>
        </authorList>
    </citation>
    <scope>NUCLEOTIDE SEQUENCE [LARGE SCALE GENOMIC DNA]</scope>
    <source>
        <strain evidence="2">TK-2024</strain>
        <tissue evidence="2">Old leaves</tissue>
    </source>
</reference>
<gene>
    <name evidence="2" type="ORF">V6N11_021813</name>
</gene>
<organism evidence="2 3">
    <name type="scientific">Hibiscus sabdariffa</name>
    <name type="common">roselle</name>
    <dbReference type="NCBI Taxonomy" id="183260"/>
    <lineage>
        <taxon>Eukaryota</taxon>
        <taxon>Viridiplantae</taxon>
        <taxon>Streptophyta</taxon>
        <taxon>Embryophyta</taxon>
        <taxon>Tracheophyta</taxon>
        <taxon>Spermatophyta</taxon>
        <taxon>Magnoliopsida</taxon>
        <taxon>eudicotyledons</taxon>
        <taxon>Gunneridae</taxon>
        <taxon>Pentapetalae</taxon>
        <taxon>rosids</taxon>
        <taxon>malvids</taxon>
        <taxon>Malvales</taxon>
        <taxon>Malvaceae</taxon>
        <taxon>Malvoideae</taxon>
        <taxon>Hibiscus</taxon>
    </lineage>
</organism>
<keyword evidence="3" id="KW-1185">Reference proteome</keyword>
<protein>
    <submittedName>
        <fullName evidence="2">Uncharacterized protein</fullName>
    </submittedName>
</protein>
<evidence type="ECO:0000256" key="1">
    <source>
        <dbReference type="SAM" id="MobiDB-lite"/>
    </source>
</evidence>
<accession>A0ABR2TI08</accession>
<feature type="compositionally biased region" description="Basic and acidic residues" evidence="1">
    <location>
        <begin position="11"/>
        <end position="24"/>
    </location>
</feature>
<evidence type="ECO:0000313" key="3">
    <source>
        <dbReference type="Proteomes" id="UP001396334"/>
    </source>
</evidence>
<dbReference type="Proteomes" id="UP001396334">
    <property type="component" value="Unassembled WGS sequence"/>
</dbReference>
<feature type="region of interest" description="Disordered" evidence="1">
    <location>
        <begin position="1"/>
        <end position="44"/>
    </location>
</feature>